<sequence length="390" mass="44898">MSATERLPNEILLEILSDITLGERIFVDAMNERPLNVKRTSLYTVSQVCQRWRSLSGYLPGWQRVVLDHVDVQGPKLQKVKSWREEYGVVLRRVLEIARSTGRSLEVKCDFVDQWPDDGRTMLESRALSRLVQADISWKAFEYVHTPFTSLDWACNTLAFVRSKFGGWEYFGMDMDDGPIEDETHSVADLAELMAEMSNLRRLSLRMGYRGDWHWHSNNAWSFPSLTISALRVRVTGAVGVVLLKMCPQVKNAVIWVEGKDTRKAGEEENPPDDGSVFSATDLKTLMLVILDDRVTFTQILTRMRCPRLEQLVFEWPRKLEAELIECGASALRAFIERPREGSLTGEVYFPYARKSKMGLGYIEDHGLKRLRAAPREYWLDQWGEPLFLE</sequence>
<reference evidence="2 3" key="1">
    <citation type="submission" date="2024-05" db="EMBL/GenBank/DDBJ databases">
        <title>A draft genome resource for the thread blight pathogen Marasmius tenuissimus strain MS-2.</title>
        <authorList>
            <person name="Yulfo-Soto G.E."/>
            <person name="Baruah I.K."/>
            <person name="Amoako-Attah I."/>
            <person name="Bukari Y."/>
            <person name="Meinhardt L.W."/>
            <person name="Bailey B.A."/>
            <person name="Cohen S.P."/>
        </authorList>
    </citation>
    <scope>NUCLEOTIDE SEQUENCE [LARGE SCALE GENOMIC DNA]</scope>
    <source>
        <strain evidence="2 3">MS-2</strain>
    </source>
</reference>
<gene>
    <name evidence="2" type="ORF">AAF712_005544</name>
</gene>
<evidence type="ECO:0000313" key="2">
    <source>
        <dbReference type="EMBL" id="KAL0067318.1"/>
    </source>
</evidence>
<feature type="domain" description="F-box" evidence="1">
    <location>
        <begin position="5"/>
        <end position="65"/>
    </location>
</feature>
<dbReference type="CDD" id="cd09917">
    <property type="entry name" value="F-box_SF"/>
    <property type="match status" value="1"/>
</dbReference>
<evidence type="ECO:0000313" key="3">
    <source>
        <dbReference type="Proteomes" id="UP001437256"/>
    </source>
</evidence>
<keyword evidence="3" id="KW-1185">Reference proteome</keyword>
<dbReference type="InterPro" id="IPR036047">
    <property type="entry name" value="F-box-like_dom_sf"/>
</dbReference>
<organism evidence="2 3">
    <name type="scientific">Marasmius tenuissimus</name>
    <dbReference type="NCBI Taxonomy" id="585030"/>
    <lineage>
        <taxon>Eukaryota</taxon>
        <taxon>Fungi</taxon>
        <taxon>Dikarya</taxon>
        <taxon>Basidiomycota</taxon>
        <taxon>Agaricomycotina</taxon>
        <taxon>Agaricomycetes</taxon>
        <taxon>Agaricomycetidae</taxon>
        <taxon>Agaricales</taxon>
        <taxon>Marasmiineae</taxon>
        <taxon>Marasmiaceae</taxon>
        <taxon>Marasmius</taxon>
    </lineage>
</organism>
<dbReference type="Pfam" id="PF12937">
    <property type="entry name" value="F-box-like"/>
    <property type="match status" value="1"/>
</dbReference>
<dbReference type="InterPro" id="IPR001810">
    <property type="entry name" value="F-box_dom"/>
</dbReference>
<name>A0ABR3A115_9AGAR</name>
<dbReference type="EMBL" id="JBBXMP010000026">
    <property type="protein sequence ID" value="KAL0067318.1"/>
    <property type="molecule type" value="Genomic_DNA"/>
</dbReference>
<comment type="caution">
    <text evidence="2">The sequence shown here is derived from an EMBL/GenBank/DDBJ whole genome shotgun (WGS) entry which is preliminary data.</text>
</comment>
<proteinExistence type="predicted"/>
<dbReference type="Gene3D" id="1.20.1280.50">
    <property type="match status" value="1"/>
</dbReference>
<dbReference type="Proteomes" id="UP001437256">
    <property type="component" value="Unassembled WGS sequence"/>
</dbReference>
<dbReference type="SUPFAM" id="SSF81383">
    <property type="entry name" value="F-box domain"/>
    <property type="match status" value="1"/>
</dbReference>
<accession>A0ABR3A115</accession>
<protein>
    <recommendedName>
        <fullName evidence="1">F-box domain-containing protein</fullName>
    </recommendedName>
</protein>
<evidence type="ECO:0000259" key="1">
    <source>
        <dbReference type="Pfam" id="PF12937"/>
    </source>
</evidence>